<gene>
    <name evidence="4" type="ORF">JXQ802_LOCUS48892</name>
    <name evidence="3" type="ORF">PYM288_LOCUS32854</name>
</gene>
<dbReference type="GO" id="GO:0071011">
    <property type="term" value="C:precatalytic spliceosome"/>
    <property type="evidence" value="ECO:0007669"/>
    <property type="project" value="TreeGrafter"/>
</dbReference>
<dbReference type="PANTHER" id="PTHR45762:SF13">
    <property type="entry name" value="U1-TYPE DOMAIN-CONTAINING PROTEIN"/>
    <property type="match status" value="1"/>
</dbReference>
<dbReference type="InterPro" id="IPR003604">
    <property type="entry name" value="Matrin/U1-like-C_Znf_C2H2"/>
</dbReference>
<dbReference type="InterPro" id="IPR036236">
    <property type="entry name" value="Znf_C2H2_sf"/>
</dbReference>
<dbReference type="Pfam" id="PF12874">
    <property type="entry name" value="zf-met"/>
    <property type="match status" value="1"/>
</dbReference>
<reference evidence="4" key="1">
    <citation type="submission" date="2021-02" db="EMBL/GenBank/DDBJ databases">
        <authorList>
            <person name="Nowell W R."/>
        </authorList>
    </citation>
    <scope>NUCLEOTIDE SEQUENCE</scope>
</reference>
<feature type="compositionally biased region" description="Low complexity" evidence="1">
    <location>
        <begin position="31"/>
        <end position="47"/>
    </location>
</feature>
<comment type="caution">
    <text evidence="4">The sequence shown here is derived from an EMBL/GenBank/DDBJ whole genome shotgun (WGS) entry which is preliminary data.</text>
</comment>
<dbReference type="SMART" id="SM00355">
    <property type="entry name" value="ZnF_C2H2"/>
    <property type="match status" value="2"/>
</dbReference>
<proteinExistence type="predicted"/>
<dbReference type="GO" id="GO:0003725">
    <property type="term" value="F:double-stranded RNA binding"/>
    <property type="evidence" value="ECO:0007669"/>
    <property type="project" value="TreeGrafter"/>
</dbReference>
<evidence type="ECO:0000313" key="3">
    <source>
        <dbReference type="EMBL" id="CAF1360526.1"/>
    </source>
</evidence>
<dbReference type="GO" id="GO:0003727">
    <property type="term" value="F:single-stranded RNA binding"/>
    <property type="evidence" value="ECO:0007669"/>
    <property type="project" value="TreeGrafter"/>
</dbReference>
<keyword evidence="5" id="KW-1185">Reference proteome</keyword>
<dbReference type="Proteomes" id="UP000663854">
    <property type="component" value="Unassembled WGS sequence"/>
</dbReference>
<dbReference type="InterPro" id="IPR013087">
    <property type="entry name" value="Znf_C2H2_type"/>
</dbReference>
<evidence type="ECO:0000313" key="5">
    <source>
        <dbReference type="Proteomes" id="UP000663870"/>
    </source>
</evidence>
<name>A0A816B9Q2_9BILA</name>
<dbReference type="PANTHER" id="PTHR45762">
    <property type="entry name" value="ZINC FINGER RNA-BINDING PROTEIN"/>
    <property type="match status" value="1"/>
</dbReference>
<evidence type="ECO:0000313" key="4">
    <source>
        <dbReference type="EMBL" id="CAF1606439.1"/>
    </source>
</evidence>
<feature type="compositionally biased region" description="Low complexity" evidence="1">
    <location>
        <begin position="14"/>
        <end position="24"/>
    </location>
</feature>
<dbReference type="PROSITE" id="PS00028">
    <property type="entry name" value="ZINC_FINGER_C2H2_1"/>
    <property type="match status" value="1"/>
</dbReference>
<feature type="domain" description="C2H2-type" evidence="2">
    <location>
        <begin position="57"/>
        <end position="79"/>
    </location>
</feature>
<organism evidence="4 5">
    <name type="scientific">Rotaria sordida</name>
    <dbReference type="NCBI Taxonomy" id="392033"/>
    <lineage>
        <taxon>Eukaryota</taxon>
        <taxon>Metazoa</taxon>
        <taxon>Spiralia</taxon>
        <taxon>Gnathifera</taxon>
        <taxon>Rotifera</taxon>
        <taxon>Eurotatoria</taxon>
        <taxon>Bdelloidea</taxon>
        <taxon>Philodinida</taxon>
        <taxon>Philodinidae</taxon>
        <taxon>Rotaria</taxon>
    </lineage>
</organism>
<dbReference type="Gene3D" id="3.30.160.60">
    <property type="entry name" value="Classic Zinc Finger"/>
    <property type="match status" value="1"/>
</dbReference>
<accession>A0A816B9Q2</accession>
<evidence type="ECO:0000256" key="1">
    <source>
        <dbReference type="SAM" id="MobiDB-lite"/>
    </source>
</evidence>
<dbReference type="SMART" id="SM00451">
    <property type="entry name" value="ZnF_U1"/>
    <property type="match status" value="2"/>
</dbReference>
<dbReference type="EMBL" id="CAJNOH010004132">
    <property type="protein sequence ID" value="CAF1360526.1"/>
    <property type="molecule type" value="Genomic_DNA"/>
</dbReference>
<feature type="region of interest" description="Disordered" evidence="1">
    <location>
        <begin position="546"/>
        <end position="631"/>
    </location>
</feature>
<protein>
    <recommendedName>
        <fullName evidence="2">C2H2-type domain-containing protein</fullName>
    </recommendedName>
</protein>
<sequence length="631" mass="71703">MNTNSNQSDPVEVSSSTSSITASSFLPLPHPTNGIHPINNNHNNNQTTTKSIRRFSCAVCNIDLSNQKHFNSHLNSRQHQQAQSIHDVLQSVAPEYRPAYKAMFSPEMLNKKVFNRQLRCDEEINQTKKPLLGLNYIIEFQFENLTDSAQYICELCHSKCSSQSILSHILNIQHQRKFLKTHHPDMYERVSSASNIRSEQQRLIENYAKQIQSRHGGPGQIQLHIQLDSFIGQKPIVLAVIFKSQSGQNIKGHKKASIQISSKTFEEYDYTYEDELDKDFLVQGNEEFTSEQIINNHEDSIQRGLSQEDLLYPFDRQFWYQNYKDLLGSRPIDPHSVTYQEIIPESNSLQTLQGIPQTIHSSPLSIIANESNLTLENGQTIRRNTSQPSNRRVILDTNRTPTLNHNGILRISPTKNKPNFDGYTLLNVQQKNTNGTNAVLNEQSARAILAASGLLQSDEEDEQDMIISNQSLNNKNEELKKKSDQIVSPLIAKRMLDAVLNGDLDVVHIQPYFSTFVNLIQSGEVELERHQAERLLHKVLVTSSSSSLSPPIIKNEPVTNSNKRTRSPSHSRERHSSSTNRHHHYEEYSSLTESNPKKYSSSSSSSSSSSTIRRVHLTNENKTMNAKRSID</sequence>
<dbReference type="EMBL" id="CAJNOL010005523">
    <property type="protein sequence ID" value="CAF1606439.1"/>
    <property type="molecule type" value="Genomic_DNA"/>
</dbReference>
<evidence type="ECO:0000259" key="2">
    <source>
        <dbReference type="PROSITE" id="PS00028"/>
    </source>
</evidence>
<feature type="compositionally biased region" description="Polar residues" evidence="1">
    <location>
        <begin position="589"/>
        <end position="599"/>
    </location>
</feature>
<feature type="region of interest" description="Disordered" evidence="1">
    <location>
        <begin position="1"/>
        <end position="47"/>
    </location>
</feature>
<dbReference type="SUPFAM" id="SSF57667">
    <property type="entry name" value="beta-beta-alpha zinc fingers"/>
    <property type="match status" value="1"/>
</dbReference>
<dbReference type="Proteomes" id="UP000663870">
    <property type="component" value="Unassembled WGS sequence"/>
</dbReference>
<feature type="compositionally biased region" description="Polar residues" evidence="1">
    <location>
        <begin position="618"/>
        <end position="631"/>
    </location>
</feature>
<feature type="compositionally biased region" description="Low complexity" evidence="1">
    <location>
        <begin position="600"/>
        <end position="610"/>
    </location>
</feature>
<dbReference type="GO" id="GO:0008270">
    <property type="term" value="F:zinc ion binding"/>
    <property type="evidence" value="ECO:0007669"/>
    <property type="project" value="InterPro"/>
</dbReference>
<dbReference type="AlphaFoldDB" id="A0A816B9Q2"/>